<feature type="compositionally biased region" description="Polar residues" evidence="1">
    <location>
        <begin position="93"/>
        <end position="102"/>
    </location>
</feature>
<feature type="region of interest" description="Disordered" evidence="1">
    <location>
        <begin position="59"/>
        <end position="102"/>
    </location>
</feature>
<evidence type="ECO:0000313" key="2">
    <source>
        <dbReference type="EMBL" id="GAA0146659.1"/>
    </source>
</evidence>
<dbReference type="Proteomes" id="UP001454036">
    <property type="component" value="Unassembled WGS sequence"/>
</dbReference>
<keyword evidence="3" id="KW-1185">Reference proteome</keyword>
<dbReference type="GO" id="GO:0061608">
    <property type="term" value="F:nuclear import signal receptor activity"/>
    <property type="evidence" value="ECO:0007669"/>
    <property type="project" value="TreeGrafter"/>
</dbReference>
<feature type="compositionally biased region" description="Polar residues" evidence="1">
    <location>
        <begin position="1"/>
        <end position="25"/>
    </location>
</feature>
<dbReference type="PANTHER" id="PTHR37723:SF1">
    <property type="entry name" value="PROTEIN FAR-RED-ELONGATED HYPOCOTYL 1-LIKE"/>
    <property type="match status" value="1"/>
</dbReference>
<dbReference type="GO" id="GO:0005737">
    <property type="term" value="C:cytoplasm"/>
    <property type="evidence" value="ECO:0007669"/>
    <property type="project" value="TreeGrafter"/>
</dbReference>
<dbReference type="PANTHER" id="PTHR37723">
    <property type="entry name" value="PROTEIN FAR-RED ELONGATED HYPOCOTYL 1"/>
    <property type="match status" value="1"/>
</dbReference>
<dbReference type="AlphaFoldDB" id="A0AAV3P594"/>
<proteinExistence type="predicted"/>
<dbReference type="GO" id="GO:0016607">
    <property type="term" value="C:nuclear speck"/>
    <property type="evidence" value="ECO:0007669"/>
    <property type="project" value="TreeGrafter"/>
</dbReference>
<dbReference type="EMBL" id="BAABME010000964">
    <property type="protein sequence ID" value="GAA0146659.1"/>
    <property type="molecule type" value="Genomic_DNA"/>
</dbReference>
<dbReference type="GO" id="GO:0009639">
    <property type="term" value="P:response to red or far red light"/>
    <property type="evidence" value="ECO:0007669"/>
    <property type="project" value="InterPro"/>
</dbReference>
<dbReference type="GO" id="GO:0051457">
    <property type="term" value="P:maintenance of protein location in nucleus"/>
    <property type="evidence" value="ECO:0007669"/>
    <property type="project" value="TreeGrafter"/>
</dbReference>
<dbReference type="InterPro" id="IPR037766">
    <property type="entry name" value="FHY1"/>
</dbReference>
<evidence type="ECO:0000313" key="3">
    <source>
        <dbReference type="Proteomes" id="UP001454036"/>
    </source>
</evidence>
<sequence>MMGETINNPTDNSSANGNQMQTEIASLNKKRKLPAEQLGLPLSKHKNLESSYLESRSIANVHPEEHNTSLIEVESSRRSPEDVSQSESEKDSNSFSGGNATTMSLLGQLRNDIWYSKATSSDQPSTSSINLGSTCSTKSLYSLESRLVLKASSSSDVTESSYNIGVERDLDHNNFGSHSSPYFDDDHDIQFRSHADYTCSELRHDNMEQCTEDEYQDVIYSNGVIPNNYVLPSGSWSINQDKEKDAKTLTIDKEFEEYFSALML</sequence>
<feature type="compositionally biased region" description="Basic and acidic residues" evidence="1">
    <location>
        <begin position="74"/>
        <end position="92"/>
    </location>
</feature>
<organism evidence="2 3">
    <name type="scientific">Lithospermum erythrorhizon</name>
    <name type="common">Purple gromwell</name>
    <name type="synonym">Lithospermum officinale var. erythrorhizon</name>
    <dbReference type="NCBI Taxonomy" id="34254"/>
    <lineage>
        <taxon>Eukaryota</taxon>
        <taxon>Viridiplantae</taxon>
        <taxon>Streptophyta</taxon>
        <taxon>Embryophyta</taxon>
        <taxon>Tracheophyta</taxon>
        <taxon>Spermatophyta</taxon>
        <taxon>Magnoliopsida</taxon>
        <taxon>eudicotyledons</taxon>
        <taxon>Gunneridae</taxon>
        <taxon>Pentapetalae</taxon>
        <taxon>asterids</taxon>
        <taxon>lamiids</taxon>
        <taxon>Boraginales</taxon>
        <taxon>Boraginaceae</taxon>
        <taxon>Boraginoideae</taxon>
        <taxon>Lithospermeae</taxon>
        <taxon>Lithospermum</taxon>
    </lineage>
</organism>
<gene>
    <name evidence="2" type="ORF">LIER_06560</name>
</gene>
<reference evidence="2 3" key="1">
    <citation type="submission" date="2024-01" db="EMBL/GenBank/DDBJ databases">
        <title>The complete chloroplast genome sequence of Lithospermum erythrorhizon: insights into the phylogenetic relationship among Boraginaceae species and the maternal lineages of purple gromwells.</title>
        <authorList>
            <person name="Okada T."/>
            <person name="Watanabe K."/>
        </authorList>
    </citation>
    <scope>NUCLEOTIDE SEQUENCE [LARGE SCALE GENOMIC DNA]</scope>
</reference>
<accession>A0AAV3P594</accession>
<evidence type="ECO:0000256" key="1">
    <source>
        <dbReference type="SAM" id="MobiDB-lite"/>
    </source>
</evidence>
<feature type="region of interest" description="Disordered" evidence="1">
    <location>
        <begin position="1"/>
        <end position="30"/>
    </location>
</feature>
<protein>
    <submittedName>
        <fullName evidence="2">Uncharacterized protein</fullName>
    </submittedName>
</protein>
<name>A0AAV3P594_LITER</name>
<comment type="caution">
    <text evidence="2">The sequence shown here is derived from an EMBL/GenBank/DDBJ whole genome shotgun (WGS) entry which is preliminary data.</text>
</comment>